<sequence length="70" mass="8259">MYVYTNGLVVAGIMYHLDLDVNTRISPRNMKYWSCEAKMLEVPWLNTLELVEFHCRKRSSNIQMISDYAV</sequence>
<dbReference type="EMBL" id="CP111025">
    <property type="protein sequence ID" value="WAR25934.1"/>
    <property type="molecule type" value="Genomic_DNA"/>
</dbReference>
<gene>
    <name evidence="1" type="ORF">MAR_011638</name>
</gene>
<dbReference type="SUPFAM" id="SSF54403">
    <property type="entry name" value="Cystatin/monellin"/>
    <property type="match status" value="1"/>
</dbReference>
<proteinExistence type="predicted"/>
<dbReference type="InterPro" id="IPR046350">
    <property type="entry name" value="Cystatin_sf"/>
</dbReference>
<name>A0ABY7FXC3_MYAAR</name>
<organism evidence="1 2">
    <name type="scientific">Mya arenaria</name>
    <name type="common">Soft-shell clam</name>
    <dbReference type="NCBI Taxonomy" id="6604"/>
    <lineage>
        <taxon>Eukaryota</taxon>
        <taxon>Metazoa</taxon>
        <taxon>Spiralia</taxon>
        <taxon>Lophotrochozoa</taxon>
        <taxon>Mollusca</taxon>
        <taxon>Bivalvia</taxon>
        <taxon>Autobranchia</taxon>
        <taxon>Heteroconchia</taxon>
        <taxon>Euheterodonta</taxon>
        <taxon>Imparidentia</taxon>
        <taxon>Neoheterodontei</taxon>
        <taxon>Myida</taxon>
        <taxon>Myoidea</taxon>
        <taxon>Myidae</taxon>
        <taxon>Mya</taxon>
    </lineage>
</organism>
<dbReference type="Proteomes" id="UP001164746">
    <property type="component" value="Chromosome 14"/>
</dbReference>
<dbReference type="CDD" id="cd00042">
    <property type="entry name" value="CY"/>
    <property type="match status" value="1"/>
</dbReference>
<dbReference type="InterPro" id="IPR000010">
    <property type="entry name" value="Cystatin_dom"/>
</dbReference>
<keyword evidence="2" id="KW-1185">Reference proteome</keyword>
<reference evidence="1" key="1">
    <citation type="submission" date="2022-11" db="EMBL/GenBank/DDBJ databases">
        <title>Centuries of genome instability and evolution in soft-shell clam transmissible cancer (bioRxiv).</title>
        <authorList>
            <person name="Hart S.F.M."/>
            <person name="Yonemitsu M.A."/>
            <person name="Giersch R.M."/>
            <person name="Beal B.F."/>
            <person name="Arriagada G."/>
            <person name="Davis B.W."/>
            <person name="Ostrander E.A."/>
            <person name="Goff S.P."/>
            <person name="Metzger M.J."/>
        </authorList>
    </citation>
    <scope>NUCLEOTIDE SEQUENCE</scope>
    <source>
        <strain evidence="1">MELC-2E11</strain>
        <tissue evidence="1">Siphon/mantle</tissue>
    </source>
</reference>
<protein>
    <submittedName>
        <fullName evidence="1">Uncharacterized protein</fullName>
    </submittedName>
</protein>
<accession>A0ABY7FXC3</accession>
<evidence type="ECO:0000313" key="1">
    <source>
        <dbReference type="EMBL" id="WAR25934.1"/>
    </source>
</evidence>
<evidence type="ECO:0000313" key="2">
    <source>
        <dbReference type="Proteomes" id="UP001164746"/>
    </source>
</evidence>
<dbReference type="Gene3D" id="3.10.450.10">
    <property type="match status" value="1"/>
</dbReference>